<dbReference type="InterPro" id="IPR036691">
    <property type="entry name" value="Endo/exonu/phosph_ase_sf"/>
</dbReference>
<evidence type="ECO:0000259" key="1">
    <source>
        <dbReference type="Pfam" id="PF03372"/>
    </source>
</evidence>
<sequence>MSWNIAGAKAIITEGFTVMSSCNYSIIVLQEKWLVDPIELGGYSLHHIGAEKSNKAGRASGGLATYISTALQVTTEQLAFSSTDLQAIKINFSFNRHAPLIIFNVYAHPWNHRKVLLFEKLLQKVEVIRCANPAWDILVTGDFNSNLIYTPEPDEQLAAENAIWSVLPQLPSIQMKLDIRGKQLVEALEHLSMRVINGMGAVKGDVPPSFTHHSAKSATAIDYTAVSLPLLAHVKKFKIIPTIHSDHSLQHIELAWNAPCFLPAINELGTVTSVNLNRLFWTESSLPQLCKNIKTLLQSTACEDLSAGKVWASFLQLVPSLGSARRQAPNHNRRPLTMPPNILELRKDLRRKLRSTKDRPPTESLCAQIKTLRKNYKKQLWQIRTQKEEDFWTKLLFN</sequence>
<dbReference type="InterPro" id="IPR005135">
    <property type="entry name" value="Endo/exonuclease/phosphatase"/>
</dbReference>
<organism evidence="2 3">
    <name type="scientific">Pleurodeles waltl</name>
    <name type="common">Iberian ribbed newt</name>
    <dbReference type="NCBI Taxonomy" id="8319"/>
    <lineage>
        <taxon>Eukaryota</taxon>
        <taxon>Metazoa</taxon>
        <taxon>Chordata</taxon>
        <taxon>Craniata</taxon>
        <taxon>Vertebrata</taxon>
        <taxon>Euteleostomi</taxon>
        <taxon>Amphibia</taxon>
        <taxon>Batrachia</taxon>
        <taxon>Caudata</taxon>
        <taxon>Salamandroidea</taxon>
        <taxon>Salamandridae</taxon>
        <taxon>Pleurodelinae</taxon>
        <taxon>Pleurodeles</taxon>
    </lineage>
</organism>
<dbReference type="Gene3D" id="3.60.10.10">
    <property type="entry name" value="Endonuclease/exonuclease/phosphatase"/>
    <property type="match status" value="1"/>
</dbReference>
<dbReference type="SUPFAM" id="SSF56219">
    <property type="entry name" value="DNase I-like"/>
    <property type="match status" value="1"/>
</dbReference>
<reference evidence="2" key="1">
    <citation type="journal article" date="2022" name="bioRxiv">
        <title>Sequencing and chromosome-scale assembly of the giantPleurodeles waltlgenome.</title>
        <authorList>
            <person name="Brown T."/>
            <person name="Elewa A."/>
            <person name="Iarovenko S."/>
            <person name="Subramanian E."/>
            <person name="Araus A.J."/>
            <person name="Petzold A."/>
            <person name="Susuki M."/>
            <person name="Suzuki K.-i.T."/>
            <person name="Hayashi T."/>
            <person name="Toyoda A."/>
            <person name="Oliveira C."/>
            <person name="Osipova E."/>
            <person name="Leigh N.D."/>
            <person name="Simon A."/>
            <person name="Yun M.H."/>
        </authorList>
    </citation>
    <scope>NUCLEOTIDE SEQUENCE</scope>
    <source>
        <strain evidence="2">20211129_DDA</strain>
        <tissue evidence="2">Liver</tissue>
    </source>
</reference>
<dbReference type="Proteomes" id="UP001066276">
    <property type="component" value="Chromosome 1_1"/>
</dbReference>
<proteinExistence type="predicted"/>
<dbReference type="AlphaFoldDB" id="A0AAV7WXU9"/>
<dbReference type="Pfam" id="PF03372">
    <property type="entry name" value="Exo_endo_phos"/>
    <property type="match status" value="1"/>
</dbReference>
<evidence type="ECO:0000313" key="3">
    <source>
        <dbReference type="Proteomes" id="UP001066276"/>
    </source>
</evidence>
<evidence type="ECO:0000313" key="2">
    <source>
        <dbReference type="EMBL" id="KAJ1217253.1"/>
    </source>
</evidence>
<gene>
    <name evidence="2" type="ORF">NDU88_004848</name>
</gene>
<comment type="caution">
    <text evidence="2">The sequence shown here is derived from an EMBL/GenBank/DDBJ whole genome shotgun (WGS) entry which is preliminary data.</text>
</comment>
<protein>
    <recommendedName>
        <fullName evidence="1">Endonuclease/exonuclease/phosphatase domain-containing protein</fullName>
    </recommendedName>
</protein>
<accession>A0AAV7WXU9</accession>
<name>A0AAV7WXU9_PLEWA</name>
<dbReference type="EMBL" id="JANPWB010000001">
    <property type="protein sequence ID" value="KAJ1217253.1"/>
    <property type="molecule type" value="Genomic_DNA"/>
</dbReference>
<feature type="domain" description="Endonuclease/exonuclease/phosphatase" evidence="1">
    <location>
        <begin position="1"/>
        <end position="247"/>
    </location>
</feature>
<dbReference type="GO" id="GO:0003824">
    <property type="term" value="F:catalytic activity"/>
    <property type="evidence" value="ECO:0007669"/>
    <property type="project" value="InterPro"/>
</dbReference>
<keyword evidence="3" id="KW-1185">Reference proteome</keyword>